<gene>
    <name evidence="1" type="ORF">DKM44_03760</name>
</gene>
<evidence type="ECO:0000313" key="2">
    <source>
        <dbReference type="Proteomes" id="UP000245368"/>
    </source>
</evidence>
<accession>A0A2Z3JG56</accession>
<dbReference type="RefSeq" id="WP_109825550.1">
    <property type="nucleotide sequence ID" value="NZ_CP029494.1"/>
</dbReference>
<evidence type="ECO:0000313" key="1">
    <source>
        <dbReference type="EMBL" id="AWN22461.1"/>
    </source>
</evidence>
<dbReference type="EMBL" id="CP029494">
    <property type="protein sequence ID" value="AWN22461.1"/>
    <property type="molecule type" value="Genomic_DNA"/>
</dbReference>
<organism evidence="1 2">
    <name type="scientific">Deinococcus irradiatisoli</name>
    <dbReference type="NCBI Taxonomy" id="2202254"/>
    <lineage>
        <taxon>Bacteria</taxon>
        <taxon>Thermotogati</taxon>
        <taxon>Deinococcota</taxon>
        <taxon>Deinococci</taxon>
        <taxon>Deinococcales</taxon>
        <taxon>Deinococcaceae</taxon>
        <taxon>Deinococcus</taxon>
    </lineage>
</organism>
<keyword evidence="2" id="KW-1185">Reference proteome</keyword>
<proteinExistence type="predicted"/>
<dbReference type="KEGG" id="dez:DKM44_03760"/>
<name>A0A2Z3JG56_9DEIO</name>
<sequence>MDEDVAVEVFRLCLYARPWRATLEPLTLEACGPPASPDPPGLQHFTSPLSLLARLESAEVLPDGLR</sequence>
<protein>
    <submittedName>
        <fullName evidence="1">Uncharacterized protein</fullName>
    </submittedName>
</protein>
<reference evidence="1 2" key="1">
    <citation type="submission" date="2018-05" db="EMBL/GenBank/DDBJ databases">
        <title>Complete Genome Sequence of Deinococcus sp. strain 17bor-2.</title>
        <authorList>
            <person name="Srinivasan S."/>
        </authorList>
    </citation>
    <scope>NUCLEOTIDE SEQUENCE [LARGE SCALE GENOMIC DNA]</scope>
    <source>
        <strain evidence="1 2">17bor-2</strain>
    </source>
</reference>
<dbReference type="AlphaFoldDB" id="A0A2Z3JG56"/>
<dbReference type="OrthoDB" id="9961996at2"/>
<dbReference type="Proteomes" id="UP000245368">
    <property type="component" value="Chromosome"/>
</dbReference>